<accession>A0A0G0QMK2</accession>
<reference evidence="1 2" key="1">
    <citation type="journal article" date="2015" name="Nature">
        <title>rRNA introns, odd ribosomes, and small enigmatic genomes across a large radiation of phyla.</title>
        <authorList>
            <person name="Brown C.T."/>
            <person name="Hug L.A."/>
            <person name="Thomas B.C."/>
            <person name="Sharon I."/>
            <person name="Castelle C.J."/>
            <person name="Singh A."/>
            <person name="Wilkins M.J."/>
            <person name="Williams K.H."/>
            <person name="Banfield J.F."/>
        </authorList>
    </citation>
    <scope>NUCLEOTIDE SEQUENCE [LARGE SCALE GENOMIC DNA]</scope>
</reference>
<gene>
    <name evidence="1" type="ORF">UT77_C0012G0010</name>
</gene>
<sequence length="120" mass="13879">MNKQDLNQIRTIVKEEVSTIVKEEVTTIVKEEVSASEKRLEKRLSEEIGKSEKRVLGEIGKFVEDQLLPLIEEKADKSDIDRLERKIDHITGKVSEHDVRITRIESVRVVAHELKHKKAK</sequence>
<protein>
    <submittedName>
        <fullName evidence="1">Uncharacterized protein</fullName>
    </submittedName>
</protein>
<proteinExistence type="predicted"/>
<dbReference type="EMBL" id="LBYB01000012">
    <property type="protein sequence ID" value="KKR41383.1"/>
    <property type="molecule type" value="Genomic_DNA"/>
</dbReference>
<evidence type="ECO:0000313" key="2">
    <source>
        <dbReference type="Proteomes" id="UP000034881"/>
    </source>
</evidence>
<organism evidence="1 2">
    <name type="scientific">Candidatus Daviesbacteria bacterium GW2011_GWC2_40_12</name>
    <dbReference type="NCBI Taxonomy" id="1618431"/>
    <lineage>
        <taxon>Bacteria</taxon>
        <taxon>Candidatus Daviesiibacteriota</taxon>
    </lineage>
</organism>
<dbReference type="Proteomes" id="UP000034881">
    <property type="component" value="Unassembled WGS sequence"/>
</dbReference>
<comment type="caution">
    <text evidence="1">The sequence shown here is derived from an EMBL/GenBank/DDBJ whole genome shotgun (WGS) entry which is preliminary data.</text>
</comment>
<evidence type="ECO:0000313" key="1">
    <source>
        <dbReference type="EMBL" id="KKR41383.1"/>
    </source>
</evidence>
<dbReference type="AlphaFoldDB" id="A0A0G0QMK2"/>
<name>A0A0G0QMK2_9BACT</name>